<name>A0A840V322_9BACT</name>
<feature type="coiled-coil region" evidence="1">
    <location>
        <begin position="26"/>
        <end position="53"/>
    </location>
</feature>
<dbReference type="RefSeq" id="WP_183350824.1">
    <property type="nucleotide sequence ID" value="NZ_JACHEO010000010.1"/>
</dbReference>
<gene>
    <name evidence="2" type="ORF">HNQ81_001991</name>
</gene>
<dbReference type="Proteomes" id="UP000539642">
    <property type="component" value="Unassembled WGS sequence"/>
</dbReference>
<protein>
    <submittedName>
        <fullName evidence="2">Uncharacterized protein</fullName>
    </submittedName>
</protein>
<evidence type="ECO:0000256" key="1">
    <source>
        <dbReference type="SAM" id="Coils"/>
    </source>
</evidence>
<dbReference type="EMBL" id="JACHEO010000010">
    <property type="protein sequence ID" value="MBB5348260.1"/>
    <property type="molecule type" value="Genomic_DNA"/>
</dbReference>
<accession>A0A840V322</accession>
<proteinExistence type="predicted"/>
<evidence type="ECO:0000313" key="2">
    <source>
        <dbReference type="EMBL" id="MBB5348260.1"/>
    </source>
</evidence>
<sequence length="57" mass="6468">MKTAADGLQRRGEIFGAGQARVERIRERRKAALAETEARIEVLELRARLLKNQILHG</sequence>
<organism evidence="2 3">
    <name type="scientific">Desulfoprunum benzoelyticum</name>
    <dbReference type="NCBI Taxonomy" id="1506996"/>
    <lineage>
        <taxon>Bacteria</taxon>
        <taxon>Pseudomonadati</taxon>
        <taxon>Thermodesulfobacteriota</taxon>
        <taxon>Desulfobulbia</taxon>
        <taxon>Desulfobulbales</taxon>
        <taxon>Desulfobulbaceae</taxon>
        <taxon>Desulfoprunum</taxon>
    </lineage>
</organism>
<keyword evidence="3" id="KW-1185">Reference proteome</keyword>
<reference evidence="2 3" key="1">
    <citation type="submission" date="2020-08" db="EMBL/GenBank/DDBJ databases">
        <title>Genomic Encyclopedia of Type Strains, Phase IV (KMG-IV): sequencing the most valuable type-strain genomes for metagenomic binning, comparative biology and taxonomic classification.</title>
        <authorList>
            <person name="Goeker M."/>
        </authorList>
    </citation>
    <scope>NUCLEOTIDE SEQUENCE [LARGE SCALE GENOMIC DNA]</scope>
    <source>
        <strain evidence="2 3">DSM 28570</strain>
    </source>
</reference>
<keyword evidence="1" id="KW-0175">Coiled coil</keyword>
<evidence type="ECO:0000313" key="3">
    <source>
        <dbReference type="Proteomes" id="UP000539642"/>
    </source>
</evidence>
<dbReference type="AlphaFoldDB" id="A0A840V322"/>
<comment type="caution">
    <text evidence="2">The sequence shown here is derived from an EMBL/GenBank/DDBJ whole genome shotgun (WGS) entry which is preliminary data.</text>
</comment>